<evidence type="ECO:0000313" key="3">
    <source>
        <dbReference type="Proteomes" id="UP000326912"/>
    </source>
</evidence>
<dbReference type="Proteomes" id="UP000326912">
    <property type="component" value="Unassembled WGS sequence"/>
</dbReference>
<protein>
    <recommendedName>
        <fullName evidence="1">ABC transporter domain-containing protein</fullName>
    </recommendedName>
</protein>
<dbReference type="AlphaFoldDB" id="A0A5J4KYG3"/>
<feature type="domain" description="ABC transporter" evidence="1">
    <location>
        <begin position="16"/>
        <end position="73"/>
    </location>
</feature>
<name>A0A5J4KYG3_9CHLR</name>
<comment type="caution">
    <text evidence="2">The sequence shown here is derived from an EMBL/GenBank/DDBJ whole genome shotgun (WGS) entry which is preliminary data.</text>
</comment>
<reference evidence="2 3" key="1">
    <citation type="submission" date="2019-10" db="EMBL/GenBank/DDBJ databases">
        <title>Dictyobacter vulcani sp. nov., within the class Ktedonobacteria, isolated from soil of volcanic Mt. Zao.</title>
        <authorList>
            <person name="Zheng Y."/>
            <person name="Wang C.M."/>
            <person name="Sakai Y."/>
            <person name="Abe K."/>
            <person name="Yokota A."/>
            <person name="Yabe S."/>
        </authorList>
    </citation>
    <scope>NUCLEOTIDE SEQUENCE [LARGE SCALE GENOMIC DNA]</scope>
    <source>
        <strain evidence="2 3">W12</strain>
    </source>
</reference>
<dbReference type="GO" id="GO:0016887">
    <property type="term" value="F:ATP hydrolysis activity"/>
    <property type="evidence" value="ECO:0007669"/>
    <property type="project" value="InterPro"/>
</dbReference>
<evidence type="ECO:0000259" key="1">
    <source>
        <dbReference type="Pfam" id="PF00005"/>
    </source>
</evidence>
<dbReference type="InterPro" id="IPR003439">
    <property type="entry name" value="ABC_transporter-like_ATP-bd"/>
</dbReference>
<accession>A0A5J4KYG3</accession>
<dbReference type="SUPFAM" id="SSF52540">
    <property type="entry name" value="P-loop containing nucleoside triphosphate hydrolases"/>
    <property type="match status" value="1"/>
</dbReference>
<dbReference type="GO" id="GO:0005886">
    <property type="term" value="C:plasma membrane"/>
    <property type="evidence" value="ECO:0007669"/>
    <property type="project" value="TreeGrafter"/>
</dbReference>
<proteinExistence type="predicted"/>
<keyword evidence="3" id="KW-1185">Reference proteome</keyword>
<dbReference type="GO" id="GO:0005524">
    <property type="term" value="F:ATP binding"/>
    <property type="evidence" value="ECO:0007669"/>
    <property type="project" value="InterPro"/>
</dbReference>
<organism evidence="2 3">
    <name type="scientific">Dictyobacter vulcani</name>
    <dbReference type="NCBI Taxonomy" id="2607529"/>
    <lineage>
        <taxon>Bacteria</taxon>
        <taxon>Bacillati</taxon>
        <taxon>Chloroflexota</taxon>
        <taxon>Ktedonobacteria</taxon>
        <taxon>Ktedonobacterales</taxon>
        <taxon>Dictyobacteraceae</taxon>
        <taxon>Dictyobacter</taxon>
    </lineage>
</organism>
<gene>
    <name evidence="2" type="ORF">KDW_62840</name>
</gene>
<dbReference type="InterPro" id="IPR015854">
    <property type="entry name" value="ABC_transpr_LolD-like"/>
</dbReference>
<sequence>MSALENVMAPLLPYRKKLDFNLKQRAQELLEQVGLAERMGHSPARLSGGEQQRIAIARALINQPPVLLADEPTGNLDPTTGNEILQVLQSLREQHNQTLIIVTHDQNIANLADRRINLGTTPP</sequence>
<dbReference type="Gene3D" id="3.40.50.300">
    <property type="entry name" value="P-loop containing nucleotide triphosphate hydrolases"/>
    <property type="match status" value="1"/>
</dbReference>
<dbReference type="Pfam" id="PF00005">
    <property type="entry name" value="ABC_tran"/>
    <property type="match status" value="1"/>
</dbReference>
<dbReference type="GO" id="GO:0022857">
    <property type="term" value="F:transmembrane transporter activity"/>
    <property type="evidence" value="ECO:0007669"/>
    <property type="project" value="TreeGrafter"/>
</dbReference>
<dbReference type="PANTHER" id="PTHR24220">
    <property type="entry name" value="IMPORT ATP-BINDING PROTEIN"/>
    <property type="match status" value="1"/>
</dbReference>
<dbReference type="InterPro" id="IPR027417">
    <property type="entry name" value="P-loop_NTPase"/>
</dbReference>
<dbReference type="EMBL" id="BKZW01000005">
    <property type="protein sequence ID" value="GER92122.1"/>
    <property type="molecule type" value="Genomic_DNA"/>
</dbReference>
<evidence type="ECO:0000313" key="2">
    <source>
        <dbReference type="EMBL" id="GER92122.1"/>
    </source>
</evidence>